<dbReference type="STRING" id="62708.A0A420IJM4"/>
<keyword evidence="3" id="KW-1185">Reference proteome</keyword>
<feature type="region of interest" description="Disordered" evidence="1">
    <location>
        <begin position="226"/>
        <end position="257"/>
    </location>
</feature>
<gene>
    <name evidence="2" type="ORF">GcM3_088034</name>
</gene>
<evidence type="ECO:0000313" key="3">
    <source>
        <dbReference type="Proteomes" id="UP000283383"/>
    </source>
</evidence>
<proteinExistence type="predicted"/>
<dbReference type="AlphaFoldDB" id="A0A420IJM4"/>
<feature type="compositionally biased region" description="Polar residues" evidence="1">
    <location>
        <begin position="226"/>
        <end position="251"/>
    </location>
</feature>
<protein>
    <submittedName>
        <fullName evidence="2">Uncharacterized protein</fullName>
    </submittedName>
</protein>
<sequence length="272" mass="30673">MSSLTSANPSNGVIILQGTQNNLEWLYTIEMSANSGTQDVRKYINPTRQIDLSSSYPNSSFKTGSCRMERKKVEIEDIKRIMGAVQNKVLGSISEKLLPQLRGKSTVADILSYLNKRFRPTDQARNQEVISRWNKVKYIPTNQSIMSWLDEWELVYAEASSLNLPHVTDPQAQYDFLYSIQGIAGPWAELKLATIDDQKNNNQPILDFYDLIETFRHKQRLNAAFNNKQSSETTGGINSSGVFTTAQSGQDTVHKERDQSGTKTCLCGVKHK</sequence>
<comment type="caution">
    <text evidence="2">The sequence shown here is derived from an EMBL/GenBank/DDBJ whole genome shotgun (WGS) entry which is preliminary data.</text>
</comment>
<dbReference type="Proteomes" id="UP000283383">
    <property type="component" value="Unassembled WGS sequence"/>
</dbReference>
<dbReference type="EMBL" id="MCBQ01008855">
    <property type="protein sequence ID" value="RKF74703.1"/>
    <property type="molecule type" value="Genomic_DNA"/>
</dbReference>
<accession>A0A420IJM4</accession>
<organism evidence="2 3">
    <name type="scientific">Golovinomyces cichoracearum</name>
    <dbReference type="NCBI Taxonomy" id="62708"/>
    <lineage>
        <taxon>Eukaryota</taxon>
        <taxon>Fungi</taxon>
        <taxon>Dikarya</taxon>
        <taxon>Ascomycota</taxon>
        <taxon>Pezizomycotina</taxon>
        <taxon>Leotiomycetes</taxon>
        <taxon>Erysiphales</taxon>
        <taxon>Erysiphaceae</taxon>
        <taxon>Golovinomyces</taxon>
    </lineage>
</organism>
<evidence type="ECO:0000256" key="1">
    <source>
        <dbReference type="SAM" id="MobiDB-lite"/>
    </source>
</evidence>
<reference evidence="2 3" key="1">
    <citation type="journal article" date="2018" name="BMC Genomics">
        <title>Comparative genome analyses reveal sequence features reflecting distinct modes of host-adaptation between dicot and monocot powdery mildew.</title>
        <authorList>
            <person name="Wu Y."/>
            <person name="Ma X."/>
            <person name="Pan Z."/>
            <person name="Kale S.D."/>
            <person name="Song Y."/>
            <person name="King H."/>
            <person name="Zhang Q."/>
            <person name="Presley C."/>
            <person name="Deng X."/>
            <person name="Wei C.I."/>
            <person name="Xiao S."/>
        </authorList>
    </citation>
    <scope>NUCLEOTIDE SEQUENCE [LARGE SCALE GENOMIC DNA]</scope>
    <source>
        <strain evidence="2">UMSG3</strain>
    </source>
</reference>
<feature type="non-terminal residue" evidence="2">
    <location>
        <position position="272"/>
    </location>
</feature>
<name>A0A420IJM4_9PEZI</name>
<evidence type="ECO:0000313" key="2">
    <source>
        <dbReference type="EMBL" id="RKF74703.1"/>
    </source>
</evidence>